<dbReference type="EMBL" id="CAADFX010000050">
    <property type="protein sequence ID" value="VFK56594.1"/>
    <property type="molecule type" value="Genomic_DNA"/>
</dbReference>
<protein>
    <submittedName>
        <fullName evidence="7">Radical SAM superfamily enzyme, MoaA/NifB/PqqE/SkfB family</fullName>
    </submittedName>
</protein>
<dbReference type="EMBL" id="CAADFY010000003">
    <property type="protein sequence ID" value="VFK51733.1"/>
    <property type="molecule type" value="Genomic_DNA"/>
</dbReference>
<evidence type="ECO:0000256" key="4">
    <source>
        <dbReference type="ARBA" id="ARBA00023004"/>
    </source>
</evidence>
<dbReference type="Gene3D" id="3.20.20.70">
    <property type="entry name" value="Aldolase class I"/>
    <property type="match status" value="1"/>
</dbReference>
<keyword evidence="3" id="KW-0479">Metal-binding</keyword>
<accession>A0A450ZD81</accession>
<comment type="cofactor">
    <cofactor evidence="1">
        <name>[4Fe-4S] cluster</name>
        <dbReference type="ChEBI" id="CHEBI:49883"/>
    </cofactor>
</comment>
<evidence type="ECO:0000313" key="6">
    <source>
        <dbReference type="EMBL" id="VFK50488.1"/>
    </source>
</evidence>
<organism evidence="7">
    <name type="scientific">Candidatus Kentrum sp. TUN</name>
    <dbReference type="NCBI Taxonomy" id="2126343"/>
    <lineage>
        <taxon>Bacteria</taxon>
        <taxon>Pseudomonadati</taxon>
        <taxon>Pseudomonadota</taxon>
        <taxon>Gammaproteobacteria</taxon>
        <taxon>Candidatus Kentrum</taxon>
    </lineage>
</organism>
<evidence type="ECO:0000313" key="8">
    <source>
        <dbReference type="EMBL" id="VFK56594.1"/>
    </source>
</evidence>
<dbReference type="GO" id="GO:0046872">
    <property type="term" value="F:metal ion binding"/>
    <property type="evidence" value="ECO:0007669"/>
    <property type="project" value="UniProtKB-KW"/>
</dbReference>
<reference evidence="7" key="1">
    <citation type="submission" date="2019-02" db="EMBL/GenBank/DDBJ databases">
        <authorList>
            <person name="Gruber-Vodicka R. H."/>
            <person name="Seah K. B. B."/>
        </authorList>
    </citation>
    <scope>NUCLEOTIDE SEQUENCE</scope>
    <source>
        <strain evidence="8">BECK_BY1</strain>
        <strain evidence="6">BECK_BY2</strain>
        <strain evidence="7">BECK_BY3</strain>
    </source>
</reference>
<dbReference type="GO" id="GO:0003824">
    <property type="term" value="F:catalytic activity"/>
    <property type="evidence" value="ECO:0007669"/>
    <property type="project" value="InterPro"/>
</dbReference>
<evidence type="ECO:0000256" key="5">
    <source>
        <dbReference type="ARBA" id="ARBA00023014"/>
    </source>
</evidence>
<dbReference type="InterPro" id="IPR007197">
    <property type="entry name" value="rSAM"/>
</dbReference>
<evidence type="ECO:0000313" key="7">
    <source>
        <dbReference type="EMBL" id="VFK51733.1"/>
    </source>
</evidence>
<sequence length="358" mass="41604">MEHKQPNLTVKERMQRIRQLSSNIKSSIYYLTEVCNIRCKGCWYYANDMDKISNDMKSLDQLEQFVKQEAERGITTPWIIGGEPTLFPKRLAVFVKHMPYVIVATNGLLPLPKDGFENVHIFVSVFGSLKINDYFRARRIDGTRFTGLLEGALERYKNDPRAVYVLATSESAVDELEETIQRIRDAGNTCVLSYYRHYRKLGCEKKYDYQPCEGPGHPERQQMETERLLETALSLREKYPETIISHPYYIRSLITGKSEWGEFGYAECPTITFDHKKNRDRIKNGNPCLPEFRSYSQDMETLNMCCTSGDCVACRDSQAVINWLLANPKKFAKAEGSFETWVELAESYWRSFVWSKFN</sequence>
<dbReference type="CDD" id="cd01335">
    <property type="entry name" value="Radical_SAM"/>
    <property type="match status" value="1"/>
</dbReference>
<evidence type="ECO:0000256" key="3">
    <source>
        <dbReference type="ARBA" id="ARBA00022723"/>
    </source>
</evidence>
<dbReference type="GO" id="GO:0051536">
    <property type="term" value="F:iron-sulfur cluster binding"/>
    <property type="evidence" value="ECO:0007669"/>
    <property type="project" value="UniProtKB-KW"/>
</dbReference>
<evidence type="ECO:0000256" key="2">
    <source>
        <dbReference type="ARBA" id="ARBA00022691"/>
    </source>
</evidence>
<dbReference type="EMBL" id="CAADFV010000003">
    <property type="protein sequence ID" value="VFK50488.1"/>
    <property type="molecule type" value="Genomic_DNA"/>
</dbReference>
<keyword evidence="2" id="KW-0949">S-adenosyl-L-methionine</keyword>
<dbReference type="SFLD" id="SFLDS00029">
    <property type="entry name" value="Radical_SAM"/>
    <property type="match status" value="1"/>
</dbReference>
<dbReference type="InterPro" id="IPR013785">
    <property type="entry name" value="Aldolase_TIM"/>
</dbReference>
<dbReference type="AlphaFoldDB" id="A0A450ZD81"/>
<evidence type="ECO:0000256" key="1">
    <source>
        <dbReference type="ARBA" id="ARBA00001966"/>
    </source>
</evidence>
<keyword evidence="4" id="KW-0408">Iron</keyword>
<name>A0A450ZD81_9GAMM</name>
<gene>
    <name evidence="8" type="ORF">BECKTUN1418D_GA0071000_10507</name>
    <name evidence="6" type="ORF">BECKTUN1418E_GA0071001_100334</name>
    <name evidence="7" type="ORF">BECKTUN1418F_GA0071002_100334</name>
</gene>
<keyword evidence="5" id="KW-0411">Iron-sulfur</keyword>
<dbReference type="InterPro" id="IPR058240">
    <property type="entry name" value="rSAM_sf"/>
</dbReference>
<proteinExistence type="predicted"/>
<dbReference type="SUPFAM" id="SSF102114">
    <property type="entry name" value="Radical SAM enzymes"/>
    <property type="match status" value="1"/>
</dbReference>